<dbReference type="PANTHER" id="PTHR22604">
    <property type="entry name" value="OXIDOREDUCTASES"/>
    <property type="match status" value="1"/>
</dbReference>
<dbReference type="PANTHER" id="PTHR22604:SF105">
    <property type="entry name" value="TRANS-1,2-DIHYDROBENZENE-1,2-DIOL DEHYDROGENASE"/>
    <property type="match status" value="1"/>
</dbReference>
<dbReference type="GeneID" id="106821261"/>
<dbReference type="Pfam" id="PF22725">
    <property type="entry name" value="GFO_IDH_MocA_C3"/>
    <property type="match status" value="1"/>
</dbReference>
<evidence type="ECO:0000259" key="12">
    <source>
        <dbReference type="Pfam" id="PF22725"/>
    </source>
</evidence>
<evidence type="ECO:0000256" key="1">
    <source>
        <dbReference type="ARBA" id="ARBA00010928"/>
    </source>
</evidence>
<dbReference type="RefSeq" id="XP_014681479.1">
    <property type="nucleotide sequence ID" value="XM_014825993.1"/>
</dbReference>
<evidence type="ECO:0000256" key="6">
    <source>
        <dbReference type="ARBA" id="ARBA00042926"/>
    </source>
</evidence>
<feature type="domain" description="GFO/IDH/MocA-like oxidoreductase" evidence="12">
    <location>
        <begin position="133"/>
        <end position="246"/>
    </location>
</feature>
<dbReference type="InterPro" id="IPR036291">
    <property type="entry name" value="NAD(P)-bd_dom_sf"/>
</dbReference>
<evidence type="ECO:0000256" key="3">
    <source>
        <dbReference type="ARBA" id="ARBA00038853"/>
    </source>
</evidence>
<protein>
    <recommendedName>
        <fullName evidence="5">Trans-1,2-dihydrobenzene-1,2-diol dehydrogenase</fullName>
        <ecNumber evidence="4">1.1.1.179</ecNumber>
        <ecNumber evidence="3">1.3.1.20</ecNumber>
    </recommendedName>
    <alternativeName>
        <fullName evidence="8">D-xylose 1-dehydrogenase</fullName>
    </alternativeName>
    <alternativeName>
        <fullName evidence="7">D-xylose-NADP dehydrogenase</fullName>
    </alternativeName>
    <alternativeName>
        <fullName evidence="6">Dimeric dihydrodiol dehydrogenase</fullName>
    </alternativeName>
</protein>
<evidence type="ECO:0000256" key="5">
    <source>
        <dbReference type="ARBA" id="ARBA00040603"/>
    </source>
</evidence>
<evidence type="ECO:0000256" key="2">
    <source>
        <dbReference type="ARBA" id="ARBA00023002"/>
    </source>
</evidence>
<dbReference type="Gene3D" id="3.40.50.720">
    <property type="entry name" value="NAD(P)-binding Rossmann-like Domain"/>
    <property type="match status" value="1"/>
</dbReference>
<gene>
    <name evidence="14" type="primary">LOC106821261</name>
</gene>
<dbReference type="Proteomes" id="UP000695022">
    <property type="component" value="Unplaced"/>
</dbReference>
<keyword evidence="2" id="KW-0560">Oxidoreductase</keyword>
<evidence type="ECO:0000259" key="11">
    <source>
        <dbReference type="Pfam" id="PF01408"/>
    </source>
</evidence>
<evidence type="ECO:0000256" key="4">
    <source>
        <dbReference type="ARBA" id="ARBA00038984"/>
    </source>
</evidence>
<comment type="catalytic activity">
    <reaction evidence="10">
        <text>D-xylose + NADP(+) = D-xylono-1,5-lactone + NADPH + H(+)</text>
        <dbReference type="Rhea" id="RHEA:22000"/>
        <dbReference type="ChEBI" id="CHEBI:15378"/>
        <dbReference type="ChEBI" id="CHEBI:15867"/>
        <dbReference type="ChEBI" id="CHEBI:53455"/>
        <dbReference type="ChEBI" id="CHEBI:57783"/>
        <dbReference type="ChEBI" id="CHEBI:58349"/>
        <dbReference type="EC" id="1.1.1.179"/>
    </reaction>
</comment>
<reference evidence="14" key="1">
    <citation type="submission" date="2025-08" db="UniProtKB">
        <authorList>
            <consortium name="RefSeq"/>
        </authorList>
    </citation>
    <scope>IDENTIFICATION</scope>
</reference>
<dbReference type="SUPFAM" id="SSF55347">
    <property type="entry name" value="Glyceraldehyde-3-phosphate dehydrogenase-like, C-terminal domain"/>
    <property type="match status" value="1"/>
</dbReference>
<dbReference type="EC" id="1.1.1.179" evidence="4"/>
<evidence type="ECO:0000256" key="9">
    <source>
        <dbReference type="ARBA" id="ARBA00047423"/>
    </source>
</evidence>
<proteinExistence type="inferred from homology"/>
<keyword evidence="13" id="KW-1185">Reference proteome</keyword>
<comment type="catalytic activity">
    <reaction evidence="9">
        <text>(1R,2R)-1,2-dihydrobenzene-1,2-diol + NADP(+) = catechol + NADPH + H(+)</text>
        <dbReference type="Rhea" id="RHEA:16729"/>
        <dbReference type="ChEBI" id="CHEBI:10702"/>
        <dbReference type="ChEBI" id="CHEBI:15378"/>
        <dbReference type="ChEBI" id="CHEBI:18135"/>
        <dbReference type="ChEBI" id="CHEBI:57783"/>
        <dbReference type="ChEBI" id="CHEBI:58349"/>
        <dbReference type="EC" id="1.3.1.20"/>
    </reaction>
</comment>
<evidence type="ECO:0000256" key="8">
    <source>
        <dbReference type="ARBA" id="ARBA00043025"/>
    </source>
</evidence>
<dbReference type="Gene3D" id="3.30.360.10">
    <property type="entry name" value="Dihydrodipicolinate Reductase, domain 2"/>
    <property type="match status" value="1"/>
</dbReference>
<organism evidence="13 14">
    <name type="scientific">Priapulus caudatus</name>
    <name type="common">Priapulid worm</name>
    <dbReference type="NCBI Taxonomy" id="37621"/>
    <lineage>
        <taxon>Eukaryota</taxon>
        <taxon>Metazoa</taxon>
        <taxon>Ecdysozoa</taxon>
        <taxon>Scalidophora</taxon>
        <taxon>Priapulida</taxon>
        <taxon>Priapulimorpha</taxon>
        <taxon>Priapulimorphida</taxon>
        <taxon>Priapulidae</taxon>
        <taxon>Priapulus</taxon>
    </lineage>
</organism>
<feature type="domain" description="Gfo/Idh/MocA-like oxidoreductase N-terminal" evidence="11">
    <location>
        <begin position="4"/>
        <end position="123"/>
    </location>
</feature>
<dbReference type="EC" id="1.3.1.20" evidence="3"/>
<dbReference type="InterPro" id="IPR000683">
    <property type="entry name" value="Gfo/Idh/MocA-like_OxRdtase_N"/>
</dbReference>
<dbReference type="InterPro" id="IPR050984">
    <property type="entry name" value="Gfo/Idh/MocA_domain"/>
</dbReference>
<comment type="similarity">
    <text evidence="1">Belongs to the Gfo/Idh/MocA family.</text>
</comment>
<evidence type="ECO:0000313" key="13">
    <source>
        <dbReference type="Proteomes" id="UP000695022"/>
    </source>
</evidence>
<evidence type="ECO:0000256" key="7">
    <source>
        <dbReference type="ARBA" id="ARBA00042988"/>
    </source>
</evidence>
<dbReference type="InterPro" id="IPR055170">
    <property type="entry name" value="GFO_IDH_MocA-like_dom"/>
</dbReference>
<evidence type="ECO:0000256" key="10">
    <source>
        <dbReference type="ARBA" id="ARBA00049233"/>
    </source>
</evidence>
<dbReference type="SUPFAM" id="SSF51735">
    <property type="entry name" value="NAD(P)-binding Rossmann-fold domains"/>
    <property type="match status" value="1"/>
</dbReference>
<evidence type="ECO:0000313" key="14">
    <source>
        <dbReference type="RefSeq" id="XP_014681479.1"/>
    </source>
</evidence>
<dbReference type="Pfam" id="PF01408">
    <property type="entry name" value="GFO_IDH_MocA"/>
    <property type="match status" value="1"/>
</dbReference>
<sequence length="333" mass="36689">MALRWGIASAGAISHDFVSAVQLLPAEDHQIVAVGARGMERASAFADKHKIPQAYGSYEDLAHDVNVDVVYIGSIHPEHVKLCILFLNARKRVLCEKPLTLSLRDTQLVLTTAKEKKLFLMEGIWSRCFPIYDHLKNHLAENRIGNVVALRASFGIACKDVERIMEKELGGGATMDLGIYPIQFANWVFGETPQRVVAAGHLTSTGVDESASITLLYSNNRIAQLFTSVAVPLDNEAVVYGTNGTITIIPVQHPTKMTIHQYLPNGVITLEDPEMDSAVSFNYTNGAGMRYEAEHVRKCVNEGLLESDIMPHKESEAIAKILEDVVQAIGVYY</sequence>
<name>A0ABM1FAK8_PRICU</name>
<accession>A0ABM1FAK8</accession>